<dbReference type="AlphaFoldDB" id="A0A8J3DLR1"/>
<sequence length="139" mass="15353">MYRLFLSSGLCLAAISPALSDPGTSLTPPQREIISRNIDLLPSQEERKLASEWNNAKKVAEFICRPAAIAALQKWDQQADRVFLGTDDPKTLTLENDRLLKGSGQVRAGNDWTTFAFSCELDPNSGRALTFETDLAPRT</sequence>
<reference evidence="2" key="2">
    <citation type="submission" date="2020-09" db="EMBL/GenBank/DDBJ databases">
        <authorList>
            <person name="Sun Q."/>
            <person name="Kim S."/>
        </authorList>
    </citation>
    <scope>NUCLEOTIDE SEQUENCE</scope>
    <source>
        <strain evidence="2">KCTC 42097</strain>
    </source>
</reference>
<keyword evidence="3" id="KW-1185">Reference proteome</keyword>
<dbReference type="EMBL" id="BMZO01000004">
    <property type="protein sequence ID" value="GHC68597.1"/>
    <property type="molecule type" value="Genomic_DNA"/>
</dbReference>
<organism evidence="2 3">
    <name type="scientific">Limoniibacter endophyticus</name>
    <dbReference type="NCBI Taxonomy" id="1565040"/>
    <lineage>
        <taxon>Bacteria</taxon>
        <taxon>Pseudomonadati</taxon>
        <taxon>Pseudomonadota</taxon>
        <taxon>Alphaproteobacteria</taxon>
        <taxon>Hyphomicrobiales</taxon>
        <taxon>Bartonellaceae</taxon>
        <taxon>Limoniibacter</taxon>
    </lineage>
</organism>
<evidence type="ECO:0000313" key="3">
    <source>
        <dbReference type="Proteomes" id="UP000641137"/>
    </source>
</evidence>
<comment type="caution">
    <text evidence="2">The sequence shown here is derived from an EMBL/GenBank/DDBJ whole genome shotgun (WGS) entry which is preliminary data.</text>
</comment>
<name>A0A8J3DLR1_9HYPH</name>
<gene>
    <name evidence="2" type="ORF">GCM10010136_13460</name>
</gene>
<proteinExistence type="predicted"/>
<evidence type="ECO:0000256" key="1">
    <source>
        <dbReference type="SAM" id="SignalP"/>
    </source>
</evidence>
<keyword evidence="1" id="KW-0732">Signal</keyword>
<accession>A0A8J3DLR1</accession>
<feature type="signal peptide" evidence="1">
    <location>
        <begin position="1"/>
        <end position="20"/>
    </location>
</feature>
<dbReference type="RefSeq" id="WP_189489170.1">
    <property type="nucleotide sequence ID" value="NZ_BMZO01000004.1"/>
</dbReference>
<reference evidence="2" key="1">
    <citation type="journal article" date="2014" name="Int. J. Syst. Evol. Microbiol.">
        <title>Complete genome sequence of Corynebacterium casei LMG S-19264T (=DSM 44701T), isolated from a smear-ripened cheese.</title>
        <authorList>
            <consortium name="US DOE Joint Genome Institute (JGI-PGF)"/>
            <person name="Walter F."/>
            <person name="Albersmeier A."/>
            <person name="Kalinowski J."/>
            <person name="Ruckert C."/>
        </authorList>
    </citation>
    <scope>NUCLEOTIDE SEQUENCE</scope>
    <source>
        <strain evidence="2">KCTC 42097</strain>
    </source>
</reference>
<feature type="chain" id="PRO_5035292744" description="DUF930 domain-containing protein" evidence="1">
    <location>
        <begin position="21"/>
        <end position="139"/>
    </location>
</feature>
<dbReference type="Proteomes" id="UP000641137">
    <property type="component" value="Unassembled WGS sequence"/>
</dbReference>
<evidence type="ECO:0000313" key="2">
    <source>
        <dbReference type="EMBL" id="GHC68597.1"/>
    </source>
</evidence>
<evidence type="ECO:0008006" key="4">
    <source>
        <dbReference type="Google" id="ProtNLM"/>
    </source>
</evidence>
<protein>
    <recommendedName>
        <fullName evidence="4">DUF930 domain-containing protein</fullName>
    </recommendedName>
</protein>